<dbReference type="SUPFAM" id="SSF46785">
    <property type="entry name" value="Winged helix' DNA-binding domain"/>
    <property type="match status" value="1"/>
</dbReference>
<dbReference type="InterPro" id="IPR011008">
    <property type="entry name" value="Dimeric_a/b-barrel"/>
</dbReference>
<dbReference type="Gene3D" id="1.10.10.10">
    <property type="entry name" value="Winged helix-like DNA-binding domain superfamily/Winged helix DNA-binding domain"/>
    <property type="match status" value="1"/>
</dbReference>
<name>A0ABV6G050_9GAMM</name>
<dbReference type="CDD" id="cd00090">
    <property type="entry name" value="HTH_ARSR"/>
    <property type="match status" value="1"/>
</dbReference>
<protein>
    <submittedName>
        <fullName evidence="5">Lrp/AsnC family transcriptional regulator</fullName>
    </submittedName>
</protein>
<evidence type="ECO:0000256" key="2">
    <source>
        <dbReference type="ARBA" id="ARBA00023125"/>
    </source>
</evidence>
<dbReference type="SMART" id="SM00344">
    <property type="entry name" value="HTH_ASNC"/>
    <property type="match status" value="1"/>
</dbReference>
<dbReference type="SUPFAM" id="SSF54909">
    <property type="entry name" value="Dimeric alpha+beta barrel"/>
    <property type="match status" value="1"/>
</dbReference>
<feature type="domain" description="HTH asnC-type" evidence="4">
    <location>
        <begin position="34"/>
        <end position="95"/>
    </location>
</feature>
<evidence type="ECO:0000313" key="5">
    <source>
        <dbReference type="EMBL" id="MFC0267038.1"/>
    </source>
</evidence>
<evidence type="ECO:0000259" key="4">
    <source>
        <dbReference type="PROSITE" id="PS50956"/>
    </source>
</evidence>
<gene>
    <name evidence="5" type="ORF">ACFFHW_03315</name>
</gene>
<proteinExistence type="predicted"/>
<dbReference type="InterPro" id="IPR036388">
    <property type="entry name" value="WH-like_DNA-bd_sf"/>
</dbReference>
<dbReference type="PANTHER" id="PTHR30154">
    <property type="entry name" value="LEUCINE-RESPONSIVE REGULATORY PROTEIN"/>
    <property type="match status" value="1"/>
</dbReference>
<dbReference type="PANTHER" id="PTHR30154:SF34">
    <property type="entry name" value="TRANSCRIPTIONAL REGULATOR AZLB"/>
    <property type="match status" value="1"/>
</dbReference>
<comment type="caution">
    <text evidence="5">The sequence shown here is derived from an EMBL/GenBank/DDBJ whole genome shotgun (WGS) entry which is preliminary data.</text>
</comment>
<dbReference type="EMBL" id="JBHLVX010000013">
    <property type="protein sequence ID" value="MFC0267038.1"/>
    <property type="molecule type" value="Genomic_DNA"/>
</dbReference>
<dbReference type="InterPro" id="IPR019888">
    <property type="entry name" value="Tscrpt_reg_AsnC-like"/>
</dbReference>
<organism evidence="5 6">
    <name type="scientific">Kushneria aurantia</name>
    <dbReference type="NCBI Taxonomy" id="504092"/>
    <lineage>
        <taxon>Bacteria</taxon>
        <taxon>Pseudomonadati</taxon>
        <taxon>Pseudomonadota</taxon>
        <taxon>Gammaproteobacteria</taxon>
        <taxon>Oceanospirillales</taxon>
        <taxon>Halomonadaceae</taxon>
        <taxon>Kushneria</taxon>
    </lineage>
</organism>
<dbReference type="Gene3D" id="3.30.70.920">
    <property type="match status" value="1"/>
</dbReference>
<keyword evidence="3" id="KW-0804">Transcription</keyword>
<dbReference type="InterPro" id="IPR036390">
    <property type="entry name" value="WH_DNA-bd_sf"/>
</dbReference>
<dbReference type="RefSeq" id="WP_380059577.1">
    <property type="nucleotide sequence ID" value="NZ_JBHLVX010000013.1"/>
</dbReference>
<reference evidence="5 6" key="1">
    <citation type="submission" date="2024-09" db="EMBL/GenBank/DDBJ databases">
        <authorList>
            <person name="Sun Q."/>
            <person name="Mori K."/>
        </authorList>
    </citation>
    <scope>NUCLEOTIDE SEQUENCE [LARGE SCALE GENOMIC DNA]</scope>
    <source>
        <strain evidence="5 6">CCM 7415</strain>
    </source>
</reference>
<sequence length="187" mass="20953">MENHGFKGRILAHMAAGKPRMSKRNAGKPQTPVADELDRRILALYQHDTRLTGEYIGARVGLSAAAVQRRLKRLRKSGVIEAEVARLNAEVLGLPVTCVVGVDLEQERSPQIDAFKQRMRQHPQVEQCFYVTGEFEFVLVVTTPSLADYECFTREMLMNTPCVRAFTTLVSMDRVKRGPSLALEAIP</sequence>
<evidence type="ECO:0000256" key="3">
    <source>
        <dbReference type="ARBA" id="ARBA00023163"/>
    </source>
</evidence>
<keyword evidence="6" id="KW-1185">Reference proteome</keyword>
<keyword evidence="1" id="KW-0805">Transcription regulation</keyword>
<dbReference type="Pfam" id="PF13404">
    <property type="entry name" value="HTH_AsnC-type"/>
    <property type="match status" value="1"/>
</dbReference>
<dbReference type="Pfam" id="PF01037">
    <property type="entry name" value="AsnC_trans_reg"/>
    <property type="match status" value="1"/>
</dbReference>
<dbReference type="InterPro" id="IPR011991">
    <property type="entry name" value="ArsR-like_HTH"/>
</dbReference>
<dbReference type="InterPro" id="IPR000485">
    <property type="entry name" value="AsnC-type_HTH_dom"/>
</dbReference>
<evidence type="ECO:0000256" key="1">
    <source>
        <dbReference type="ARBA" id="ARBA00023015"/>
    </source>
</evidence>
<dbReference type="InterPro" id="IPR019887">
    <property type="entry name" value="Tscrpt_reg_AsnC/Lrp_C"/>
</dbReference>
<accession>A0ABV6G050</accession>
<dbReference type="Proteomes" id="UP001589814">
    <property type="component" value="Unassembled WGS sequence"/>
</dbReference>
<dbReference type="PRINTS" id="PR00033">
    <property type="entry name" value="HTHASNC"/>
</dbReference>
<evidence type="ECO:0000313" key="6">
    <source>
        <dbReference type="Proteomes" id="UP001589814"/>
    </source>
</evidence>
<dbReference type="PROSITE" id="PS50956">
    <property type="entry name" value="HTH_ASNC_2"/>
    <property type="match status" value="1"/>
</dbReference>
<keyword evidence="2" id="KW-0238">DNA-binding</keyword>